<name>A0A413VTR1_9BACE</name>
<dbReference type="GO" id="GO:0051082">
    <property type="term" value="F:unfolded protein binding"/>
    <property type="evidence" value="ECO:0007669"/>
    <property type="project" value="InterPro"/>
</dbReference>
<keyword evidence="2 4" id="KW-0732">Signal</keyword>
<dbReference type="InterPro" id="IPR024930">
    <property type="entry name" value="Skp_dom_sf"/>
</dbReference>
<dbReference type="GeneID" id="69504813"/>
<accession>A0A413VTR1</accession>
<evidence type="ECO:0000256" key="2">
    <source>
        <dbReference type="ARBA" id="ARBA00022729"/>
    </source>
</evidence>
<reference evidence="5 6" key="1">
    <citation type="submission" date="2018-08" db="EMBL/GenBank/DDBJ databases">
        <title>A genome reference for cultivated species of the human gut microbiota.</title>
        <authorList>
            <person name="Zou Y."/>
            <person name="Xue W."/>
            <person name="Luo G."/>
        </authorList>
    </citation>
    <scope>NUCLEOTIDE SEQUENCE [LARGE SCALE GENOMIC DNA]</scope>
    <source>
        <strain evidence="5 6">AM40-30BH</strain>
    </source>
</reference>
<evidence type="ECO:0000313" key="6">
    <source>
        <dbReference type="Proteomes" id="UP000284379"/>
    </source>
</evidence>
<organism evidence="5 6">
    <name type="scientific">Bacteroides nordii</name>
    <dbReference type="NCBI Taxonomy" id="291645"/>
    <lineage>
        <taxon>Bacteria</taxon>
        <taxon>Pseudomonadati</taxon>
        <taxon>Bacteroidota</taxon>
        <taxon>Bacteroidia</taxon>
        <taxon>Bacteroidales</taxon>
        <taxon>Bacteroidaceae</taxon>
        <taxon>Bacteroides</taxon>
    </lineage>
</organism>
<sequence length="171" mass="19457">MLKKIALLIMLVLPMGVFAQSTLKFGHMTSTEIIPTMPEYTKALSELQALEKNYTDEIQRTQEEFSKKYQEFQQAIAKDSLPQNIAERRQKELQDMAERQQQFQQEAEQGMQKAQQEKMTPIYKKLDDAIKAVGAAEGVIYIFDLARTPIPYVGAQSIDLTAKVKAQLGIK</sequence>
<dbReference type="PANTHER" id="PTHR35089">
    <property type="entry name" value="CHAPERONE PROTEIN SKP"/>
    <property type="match status" value="1"/>
</dbReference>
<evidence type="ECO:0000256" key="1">
    <source>
        <dbReference type="ARBA" id="ARBA00009091"/>
    </source>
</evidence>
<comment type="similarity">
    <text evidence="1">Belongs to the Skp family.</text>
</comment>
<dbReference type="PANTHER" id="PTHR35089:SF1">
    <property type="entry name" value="CHAPERONE PROTEIN SKP"/>
    <property type="match status" value="1"/>
</dbReference>
<feature type="chain" id="PRO_5019561366" evidence="4">
    <location>
        <begin position="20"/>
        <end position="171"/>
    </location>
</feature>
<evidence type="ECO:0000256" key="4">
    <source>
        <dbReference type="SAM" id="SignalP"/>
    </source>
</evidence>
<dbReference type="Gene3D" id="3.30.910.20">
    <property type="entry name" value="Skp domain"/>
    <property type="match status" value="1"/>
</dbReference>
<evidence type="ECO:0000256" key="3">
    <source>
        <dbReference type="SAM" id="Coils"/>
    </source>
</evidence>
<evidence type="ECO:0000313" key="5">
    <source>
        <dbReference type="EMBL" id="RHB37005.1"/>
    </source>
</evidence>
<keyword evidence="3" id="KW-0175">Coiled coil</keyword>
<dbReference type="EMBL" id="QSGO01000003">
    <property type="protein sequence ID" value="RHB37005.1"/>
    <property type="molecule type" value="Genomic_DNA"/>
</dbReference>
<protein>
    <submittedName>
        <fullName evidence="5">OmpH family outer membrane protein</fullName>
    </submittedName>
</protein>
<comment type="caution">
    <text evidence="5">The sequence shown here is derived from an EMBL/GenBank/DDBJ whole genome shotgun (WGS) entry which is preliminary data.</text>
</comment>
<dbReference type="GO" id="GO:0050821">
    <property type="term" value="P:protein stabilization"/>
    <property type="evidence" value="ECO:0007669"/>
    <property type="project" value="TreeGrafter"/>
</dbReference>
<dbReference type="GO" id="GO:0005829">
    <property type="term" value="C:cytosol"/>
    <property type="evidence" value="ECO:0007669"/>
    <property type="project" value="TreeGrafter"/>
</dbReference>
<proteinExistence type="inferred from homology"/>
<dbReference type="Pfam" id="PF03938">
    <property type="entry name" value="OmpH"/>
    <property type="match status" value="1"/>
</dbReference>
<dbReference type="SMART" id="SM00935">
    <property type="entry name" value="OmpH"/>
    <property type="match status" value="1"/>
</dbReference>
<dbReference type="SUPFAM" id="SSF111384">
    <property type="entry name" value="OmpH-like"/>
    <property type="match status" value="1"/>
</dbReference>
<gene>
    <name evidence="5" type="ORF">DW888_05490</name>
</gene>
<dbReference type="RefSeq" id="WP_002558987.1">
    <property type="nucleotide sequence ID" value="NZ_BMBN01000012.1"/>
</dbReference>
<dbReference type="InterPro" id="IPR005632">
    <property type="entry name" value="Chaperone_Skp"/>
</dbReference>
<feature type="signal peptide" evidence="4">
    <location>
        <begin position="1"/>
        <end position="19"/>
    </location>
</feature>
<feature type="coiled-coil region" evidence="3">
    <location>
        <begin position="40"/>
        <end position="117"/>
    </location>
</feature>
<dbReference type="AlphaFoldDB" id="A0A413VTR1"/>
<dbReference type="Proteomes" id="UP000284379">
    <property type="component" value="Unassembled WGS sequence"/>
</dbReference>